<evidence type="ECO:0000256" key="1">
    <source>
        <dbReference type="SAM" id="SignalP"/>
    </source>
</evidence>
<dbReference type="InterPro" id="IPR013740">
    <property type="entry name" value="Redoxin"/>
</dbReference>
<reference evidence="3 4" key="1">
    <citation type="submission" date="2021-06" db="EMBL/GenBank/DDBJ databases">
        <title>Clostridia strains as spoilage organisms.</title>
        <authorList>
            <person name="Wambui J."/>
            <person name="Stephan R."/>
            <person name="Stevens M.J.A."/>
        </authorList>
    </citation>
    <scope>NUCLEOTIDE SEQUENCE [LARGE SCALE GENOMIC DNA]</scope>
    <source>
        <strain evidence="3 4">DSM 14204</strain>
    </source>
</reference>
<comment type="caution">
    <text evidence="3">The sequence shown here is derived from an EMBL/GenBank/DDBJ whole genome shotgun (WGS) entry which is preliminary data.</text>
</comment>
<evidence type="ECO:0000259" key="2">
    <source>
        <dbReference type="PROSITE" id="PS51352"/>
    </source>
</evidence>
<evidence type="ECO:0000313" key="4">
    <source>
        <dbReference type="Proteomes" id="UP000776252"/>
    </source>
</evidence>
<name>A0ABS6BV64_9CLOT</name>
<dbReference type="EMBL" id="JAHLDV010000036">
    <property type="protein sequence ID" value="MBU3160823.1"/>
    <property type="molecule type" value="Genomic_DNA"/>
</dbReference>
<protein>
    <submittedName>
        <fullName evidence="3">Redoxin family protein</fullName>
    </submittedName>
</protein>
<gene>
    <name evidence="3" type="ORF">KPL37_13840</name>
</gene>
<keyword evidence="1" id="KW-0732">Signal</keyword>
<dbReference type="InterPro" id="IPR013766">
    <property type="entry name" value="Thioredoxin_domain"/>
</dbReference>
<dbReference type="PANTHER" id="PTHR42852">
    <property type="entry name" value="THIOL:DISULFIDE INTERCHANGE PROTEIN DSBE"/>
    <property type="match status" value="1"/>
</dbReference>
<feature type="chain" id="PRO_5045796400" evidence="1">
    <location>
        <begin position="22"/>
        <end position="183"/>
    </location>
</feature>
<dbReference type="PROSITE" id="PS51257">
    <property type="entry name" value="PROKAR_LIPOPROTEIN"/>
    <property type="match status" value="1"/>
</dbReference>
<feature type="signal peptide" evidence="1">
    <location>
        <begin position="1"/>
        <end position="21"/>
    </location>
</feature>
<accession>A0ABS6BV64</accession>
<dbReference type="PANTHER" id="PTHR42852:SF16">
    <property type="entry name" value="THIOL:DISULFIDE INTERCHANGE PROTEIN TLPA"/>
    <property type="match status" value="1"/>
</dbReference>
<dbReference type="CDD" id="cd02966">
    <property type="entry name" value="TlpA_like_family"/>
    <property type="match status" value="1"/>
</dbReference>
<feature type="domain" description="Thioredoxin" evidence="2">
    <location>
        <begin position="42"/>
        <end position="183"/>
    </location>
</feature>
<dbReference type="InterPro" id="IPR050553">
    <property type="entry name" value="Thioredoxin_ResA/DsbE_sf"/>
</dbReference>
<dbReference type="Pfam" id="PF08534">
    <property type="entry name" value="Redoxin"/>
    <property type="match status" value="1"/>
</dbReference>
<dbReference type="RefSeq" id="WP_216150294.1">
    <property type="nucleotide sequence ID" value="NZ_JAHLDV010000036.1"/>
</dbReference>
<dbReference type="PROSITE" id="PS51352">
    <property type="entry name" value="THIOREDOXIN_2"/>
    <property type="match status" value="1"/>
</dbReference>
<proteinExistence type="predicted"/>
<evidence type="ECO:0000313" key="3">
    <source>
        <dbReference type="EMBL" id="MBU3160823.1"/>
    </source>
</evidence>
<sequence length="183" mass="20161">MINIKIIGTLLVASLITLSLAGCAKSNKANVENKTNSEAKVTNQGLRAADFELKDLKGVNHKLSDYAGKKVYLKYWASWCPICLSGLDEINTLSLPDKDFVVITIVSPGFRGEKNSEDFKKWFSGLDYKNITVLLDENGTIANKYEIRGYPTSVVIGSDGTLVKTLVGHKSNEEIKAEFKNVK</sequence>
<dbReference type="Proteomes" id="UP000776252">
    <property type="component" value="Unassembled WGS sequence"/>
</dbReference>
<organism evidence="3 4">
    <name type="scientific">Clostridium frigoris</name>
    <dbReference type="NCBI Taxonomy" id="205327"/>
    <lineage>
        <taxon>Bacteria</taxon>
        <taxon>Bacillati</taxon>
        <taxon>Bacillota</taxon>
        <taxon>Clostridia</taxon>
        <taxon>Eubacteriales</taxon>
        <taxon>Clostridiaceae</taxon>
        <taxon>Clostridium</taxon>
    </lineage>
</organism>
<keyword evidence="4" id="KW-1185">Reference proteome</keyword>